<proteinExistence type="predicted"/>
<dbReference type="EMBL" id="JAHQCS010000064">
    <property type="protein sequence ID" value="MBU9711275.1"/>
    <property type="molecule type" value="Genomic_DNA"/>
</dbReference>
<sequence>MKKSELLDELRLEVGLAYDFAKDQEDFLKKILHAVYTLSKKRCLLSLYTTYENKLDMKLIFQLGRPKGTEKESLGIGFISLCHLKSIVLLKKGDHKVILAPIFSDNFLKYVLAFRAYNTTYHFSGQDIEFINELIRFIEAKQTAFEEG</sequence>
<evidence type="ECO:0000313" key="1">
    <source>
        <dbReference type="EMBL" id="MBU9711275.1"/>
    </source>
</evidence>
<name>A0ABS6JFN5_9BACI</name>
<comment type="caution">
    <text evidence="1">The sequence shown here is derived from an EMBL/GenBank/DDBJ whole genome shotgun (WGS) entry which is preliminary data.</text>
</comment>
<keyword evidence="2" id="KW-1185">Reference proteome</keyword>
<organism evidence="1 2">
    <name type="scientific">Evansella tamaricis</name>
    <dbReference type="NCBI Taxonomy" id="2069301"/>
    <lineage>
        <taxon>Bacteria</taxon>
        <taxon>Bacillati</taxon>
        <taxon>Bacillota</taxon>
        <taxon>Bacilli</taxon>
        <taxon>Bacillales</taxon>
        <taxon>Bacillaceae</taxon>
        <taxon>Evansella</taxon>
    </lineage>
</organism>
<dbReference type="Proteomes" id="UP000784880">
    <property type="component" value="Unassembled WGS sequence"/>
</dbReference>
<reference evidence="1 2" key="1">
    <citation type="submission" date="2021-06" db="EMBL/GenBank/DDBJ databases">
        <title>Bacillus sp. RD4P76, an endophyte from a halophyte.</title>
        <authorList>
            <person name="Sun J.-Q."/>
        </authorList>
    </citation>
    <scope>NUCLEOTIDE SEQUENCE [LARGE SCALE GENOMIC DNA]</scope>
    <source>
        <strain evidence="1 2">CGMCC 1.15917</strain>
    </source>
</reference>
<evidence type="ECO:0000313" key="2">
    <source>
        <dbReference type="Proteomes" id="UP000784880"/>
    </source>
</evidence>
<gene>
    <name evidence="1" type="ORF">KS419_05985</name>
</gene>
<dbReference type="RefSeq" id="WP_217065152.1">
    <property type="nucleotide sequence ID" value="NZ_JAHQCS010000064.1"/>
</dbReference>
<protein>
    <submittedName>
        <fullName evidence="1">Uncharacterized protein</fullName>
    </submittedName>
</protein>
<accession>A0ABS6JFN5</accession>